<dbReference type="VEuPathDB" id="FungiDB:TEQG_00240"/>
<feature type="signal peptide" evidence="1">
    <location>
        <begin position="1"/>
        <end position="21"/>
    </location>
</feature>
<dbReference type="OrthoDB" id="4171352at2759"/>
<keyword evidence="1" id="KW-0732">Signal</keyword>
<dbReference type="AlphaFoldDB" id="F2PH20"/>
<dbReference type="HOGENOM" id="CLU_2051324_0_0_1"/>
<sequence>MRLVSSLAAVFLGLCATAVVAQEPQVVGYYESPNGTLSPFPVAVQDGQCSDFKTWIKAADIPQGYDCVFYSQHECSGRMTDHYTEKVSRFKFEVRSFVCKLVSEPTQPNPTPTATPSPSS</sequence>
<evidence type="ECO:0000313" key="3">
    <source>
        <dbReference type="Proteomes" id="UP000009169"/>
    </source>
</evidence>
<gene>
    <name evidence="2" type="ORF">TEQG_00240</name>
</gene>
<accession>F2PH20</accession>
<dbReference type="eggNOG" id="ENOG502RQWK">
    <property type="taxonomic scope" value="Eukaryota"/>
</dbReference>
<evidence type="ECO:0000256" key="1">
    <source>
        <dbReference type="SAM" id="SignalP"/>
    </source>
</evidence>
<dbReference type="EMBL" id="DS995718">
    <property type="protein sequence ID" value="EGE01188.1"/>
    <property type="molecule type" value="Genomic_DNA"/>
</dbReference>
<proteinExistence type="predicted"/>
<evidence type="ECO:0008006" key="4">
    <source>
        <dbReference type="Google" id="ProtNLM"/>
    </source>
</evidence>
<keyword evidence="3" id="KW-1185">Reference proteome</keyword>
<dbReference type="Proteomes" id="UP000009169">
    <property type="component" value="Unassembled WGS sequence"/>
</dbReference>
<protein>
    <recommendedName>
        <fullName evidence="4">Beta/gamma crystallin 'Greek key' domain-containing protein</fullName>
    </recommendedName>
</protein>
<reference evidence="3" key="1">
    <citation type="journal article" date="2012" name="MBio">
        <title>Comparative genome analysis of Trichophyton rubrum and related dermatophytes reveals candidate genes involved in infection.</title>
        <authorList>
            <person name="Martinez D.A."/>
            <person name="Oliver B.G."/>
            <person name="Graeser Y."/>
            <person name="Goldberg J.M."/>
            <person name="Li W."/>
            <person name="Martinez-Rossi N.M."/>
            <person name="Monod M."/>
            <person name="Shelest E."/>
            <person name="Barton R.C."/>
            <person name="Birch E."/>
            <person name="Brakhage A.A."/>
            <person name="Chen Z."/>
            <person name="Gurr S.J."/>
            <person name="Heiman D."/>
            <person name="Heitman J."/>
            <person name="Kosti I."/>
            <person name="Rossi A."/>
            <person name="Saif S."/>
            <person name="Samalova M."/>
            <person name="Saunders C.W."/>
            <person name="Shea T."/>
            <person name="Summerbell R.C."/>
            <person name="Xu J."/>
            <person name="Young S."/>
            <person name="Zeng Q."/>
            <person name="Birren B.W."/>
            <person name="Cuomo C.A."/>
            <person name="White T.C."/>
        </authorList>
    </citation>
    <scope>NUCLEOTIDE SEQUENCE [LARGE SCALE GENOMIC DNA]</scope>
    <source>
        <strain evidence="3">ATCC MYA-4606 / CBS 127.97</strain>
    </source>
</reference>
<feature type="chain" id="PRO_5003288111" description="Beta/gamma crystallin 'Greek key' domain-containing protein" evidence="1">
    <location>
        <begin position="22"/>
        <end position="120"/>
    </location>
</feature>
<evidence type="ECO:0000313" key="2">
    <source>
        <dbReference type="EMBL" id="EGE01188.1"/>
    </source>
</evidence>
<organism evidence="2 3">
    <name type="scientific">Trichophyton equinum (strain ATCC MYA-4606 / CBS 127.97)</name>
    <name type="common">Horse ringworm fungus</name>
    <dbReference type="NCBI Taxonomy" id="559882"/>
    <lineage>
        <taxon>Eukaryota</taxon>
        <taxon>Fungi</taxon>
        <taxon>Dikarya</taxon>
        <taxon>Ascomycota</taxon>
        <taxon>Pezizomycotina</taxon>
        <taxon>Eurotiomycetes</taxon>
        <taxon>Eurotiomycetidae</taxon>
        <taxon>Onygenales</taxon>
        <taxon>Arthrodermataceae</taxon>
        <taxon>Trichophyton</taxon>
    </lineage>
</organism>
<name>F2PH20_TRIEC</name>